<comment type="subcellular location">
    <subcellularLocation>
        <location evidence="1 9">Bacterial flagellum basal body</location>
    </subcellularLocation>
    <subcellularLocation>
        <location evidence="2">Cell membrane</location>
        <topology evidence="2">Multi-pass membrane protein</topology>
    </subcellularLocation>
</comment>
<keyword evidence="7 11" id="KW-0472">Membrane</keyword>
<evidence type="ECO:0000256" key="2">
    <source>
        <dbReference type="ARBA" id="ARBA00004651"/>
    </source>
</evidence>
<keyword evidence="5 11" id="KW-0812">Transmembrane</keyword>
<dbReference type="InterPro" id="IPR000067">
    <property type="entry name" value="FlgMring_FliF"/>
</dbReference>
<accession>A0ABW0MCP5</accession>
<dbReference type="Pfam" id="PF08345">
    <property type="entry name" value="YscJ_FliF_C"/>
    <property type="match status" value="1"/>
</dbReference>
<evidence type="ECO:0000256" key="7">
    <source>
        <dbReference type="ARBA" id="ARBA00023136"/>
    </source>
</evidence>
<dbReference type="PANTHER" id="PTHR30046">
    <property type="entry name" value="FLAGELLAR M-RING PROTEIN"/>
    <property type="match status" value="1"/>
</dbReference>
<evidence type="ECO:0000256" key="6">
    <source>
        <dbReference type="ARBA" id="ARBA00022989"/>
    </source>
</evidence>
<feature type="compositionally biased region" description="Polar residues" evidence="10">
    <location>
        <begin position="334"/>
        <end position="350"/>
    </location>
</feature>
<keyword evidence="6 11" id="KW-1133">Transmembrane helix</keyword>
<sequence>MNSAVMGAEVKKLSPLEQLRANPRLPLMIGASLAVAAIAAFWLWSRAPDYRVLYSNLSDRDGGAIIASLQQMNIPYKFAEGGGAVLVAADQVHEARLRLASQGLPKGGSVGFELMDNQKFGTSQFAEQINYQRALEGELARSIESISAVESARVHLAIPKPSLFVRDQQKPSASVVLTMHRGRAIDEGQVSAIAHLISSSVPELNPKNVTVVDQGGNLLSTPSAGNRGLDASQLKYTQEIEQSYIHRIETILQPIVGANNVRAQVAADIDFSTVEHTDEKYSPNQDPTKAAIRSQQTSESNQQGATPPGGVPGALSNQPPTTPVAPITTPPAANGQTNTSTTRSSGASSNTRRDVTTNYEVDHAIRHVQQGAGGIKRLSVAVVVNYRGSLNAQGKPVSQALPAAQLEQVKNLVREAMGFSADRGDSLNVVNSQFASGDLPTPELPLWRQPENISLAKMIGQYLLIALLVLWLWFGIVRPLMRKHLAPPAAPEPLADGVGEKLSEEKVKLSDEALQRQTDRHQSNMQHAQDIAEKDPRLVAMVIKNWMGNDE</sequence>
<protein>
    <recommendedName>
        <fullName evidence="9">Flagellar M-ring protein</fullName>
    </recommendedName>
</protein>
<dbReference type="Proteomes" id="UP001596045">
    <property type="component" value="Unassembled WGS sequence"/>
</dbReference>
<dbReference type="PANTHER" id="PTHR30046:SF0">
    <property type="entry name" value="FLAGELLAR M-RING PROTEIN"/>
    <property type="match status" value="1"/>
</dbReference>
<evidence type="ECO:0000256" key="5">
    <source>
        <dbReference type="ARBA" id="ARBA00022692"/>
    </source>
</evidence>
<evidence type="ECO:0000256" key="9">
    <source>
        <dbReference type="PIRNR" id="PIRNR004862"/>
    </source>
</evidence>
<name>A0ABW0MCP5_9BURK</name>
<evidence type="ECO:0000259" key="13">
    <source>
        <dbReference type="Pfam" id="PF08345"/>
    </source>
</evidence>
<dbReference type="RefSeq" id="WP_378999779.1">
    <property type="nucleotide sequence ID" value="NZ_JBHSMT010000029.1"/>
</dbReference>
<dbReference type="InterPro" id="IPR006182">
    <property type="entry name" value="FliF_N_dom"/>
</dbReference>
<dbReference type="Pfam" id="PF01514">
    <property type="entry name" value="YscJ_FliF"/>
    <property type="match status" value="1"/>
</dbReference>
<dbReference type="InterPro" id="IPR043427">
    <property type="entry name" value="YscJ/FliF"/>
</dbReference>
<proteinExistence type="inferred from homology"/>
<evidence type="ECO:0000313" key="14">
    <source>
        <dbReference type="EMBL" id="MFC5475994.1"/>
    </source>
</evidence>
<keyword evidence="14" id="KW-0282">Flagellum</keyword>
<evidence type="ECO:0000256" key="10">
    <source>
        <dbReference type="SAM" id="MobiDB-lite"/>
    </source>
</evidence>
<dbReference type="Gene3D" id="3.30.300.30">
    <property type="match status" value="1"/>
</dbReference>
<dbReference type="PIRSF" id="PIRSF004862">
    <property type="entry name" value="FliF"/>
    <property type="match status" value="1"/>
</dbReference>
<keyword evidence="14" id="KW-0966">Cell projection</keyword>
<evidence type="ECO:0000313" key="15">
    <source>
        <dbReference type="Proteomes" id="UP001596045"/>
    </source>
</evidence>
<gene>
    <name evidence="14" type="primary">fliF</name>
    <name evidence="14" type="ORF">ACFPM8_18695</name>
</gene>
<feature type="transmembrane region" description="Helical" evidence="11">
    <location>
        <begin position="459"/>
        <end position="477"/>
    </location>
</feature>
<organism evidence="14 15">
    <name type="scientific">Paraherbaspirillum soli</name>
    <dbReference type="NCBI Taxonomy" id="631222"/>
    <lineage>
        <taxon>Bacteria</taxon>
        <taxon>Pseudomonadati</taxon>
        <taxon>Pseudomonadota</taxon>
        <taxon>Betaproteobacteria</taxon>
        <taxon>Burkholderiales</taxon>
        <taxon>Oxalobacteraceae</taxon>
        <taxon>Paraherbaspirillum</taxon>
    </lineage>
</organism>
<comment type="similarity">
    <text evidence="3 9">Belongs to the FliF family.</text>
</comment>
<keyword evidence="14" id="KW-0969">Cilium</keyword>
<feature type="transmembrane region" description="Helical" evidence="11">
    <location>
        <begin position="25"/>
        <end position="44"/>
    </location>
</feature>
<comment type="caution">
    <text evidence="14">The sequence shown here is derived from an EMBL/GenBank/DDBJ whole genome shotgun (WGS) entry which is preliminary data.</text>
</comment>
<dbReference type="PRINTS" id="PR01009">
    <property type="entry name" value="FLGMRINGFLIF"/>
</dbReference>
<dbReference type="InterPro" id="IPR045851">
    <property type="entry name" value="AMP-bd_C_sf"/>
</dbReference>
<feature type="compositionally biased region" description="Polar residues" evidence="10">
    <location>
        <begin position="282"/>
        <end position="305"/>
    </location>
</feature>
<feature type="region of interest" description="Disordered" evidence="10">
    <location>
        <begin position="276"/>
        <end position="353"/>
    </location>
</feature>
<feature type="domain" description="Flagellar M-ring C-terminal" evidence="13">
    <location>
        <begin position="252"/>
        <end position="434"/>
    </location>
</feature>
<evidence type="ECO:0000259" key="12">
    <source>
        <dbReference type="Pfam" id="PF01514"/>
    </source>
</evidence>
<reference evidence="15" key="1">
    <citation type="journal article" date="2019" name="Int. J. Syst. Evol. Microbiol.">
        <title>The Global Catalogue of Microorganisms (GCM) 10K type strain sequencing project: providing services to taxonomists for standard genome sequencing and annotation.</title>
        <authorList>
            <consortium name="The Broad Institute Genomics Platform"/>
            <consortium name="The Broad Institute Genome Sequencing Center for Infectious Disease"/>
            <person name="Wu L."/>
            <person name="Ma J."/>
        </authorList>
    </citation>
    <scope>NUCLEOTIDE SEQUENCE [LARGE SCALE GENOMIC DNA]</scope>
    <source>
        <strain evidence="15">JCM 17066</strain>
    </source>
</reference>
<keyword evidence="8 9" id="KW-0975">Bacterial flagellum</keyword>
<feature type="region of interest" description="Disordered" evidence="10">
    <location>
        <begin position="506"/>
        <end position="530"/>
    </location>
</feature>
<comment type="function">
    <text evidence="9">The M ring may be actively involved in energy transduction.</text>
</comment>
<evidence type="ECO:0000256" key="11">
    <source>
        <dbReference type="SAM" id="Phobius"/>
    </source>
</evidence>
<feature type="compositionally biased region" description="Low complexity" evidence="10">
    <location>
        <begin position="324"/>
        <end position="333"/>
    </location>
</feature>
<dbReference type="EMBL" id="JBHSMT010000029">
    <property type="protein sequence ID" value="MFC5475994.1"/>
    <property type="molecule type" value="Genomic_DNA"/>
</dbReference>
<dbReference type="InterPro" id="IPR013556">
    <property type="entry name" value="Flag_M-ring_C"/>
</dbReference>
<evidence type="ECO:0000256" key="3">
    <source>
        <dbReference type="ARBA" id="ARBA00007971"/>
    </source>
</evidence>
<evidence type="ECO:0000256" key="4">
    <source>
        <dbReference type="ARBA" id="ARBA00022475"/>
    </source>
</evidence>
<feature type="compositionally biased region" description="Basic and acidic residues" evidence="10">
    <location>
        <begin position="506"/>
        <end position="522"/>
    </location>
</feature>
<evidence type="ECO:0000256" key="1">
    <source>
        <dbReference type="ARBA" id="ARBA00004117"/>
    </source>
</evidence>
<dbReference type="NCBIfam" id="TIGR00206">
    <property type="entry name" value="fliF"/>
    <property type="match status" value="1"/>
</dbReference>
<keyword evidence="15" id="KW-1185">Reference proteome</keyword>
<keyword evidence="4" id="KW-1003">Cell membrane</keyword>
<evidence type="ECO:0000256" key="8">
    <source>
        <dbReference type="ARBA" id="ARBA00023143"/>
    </source>
</evidence>
<feature type="domain" description="Flagellar M-ring N-terminal" evidence="12">
    <location>
        <begin position="46"/>
        <end position="220"/>
    </location>
</feature>